<evidence type="ECO:0000256" key="1">
    <source>
        <dbReference type="SAM" id="Phobius"/>
    </source>
</evidence>
<accession>K7ZVN3</accession>
<keyword evidence="1" id="KW-0472">Membrane</keyword>
<protein>
    <submittedName>
        <fullName evidence="2">NADH dehydrogenase subunit 6</fullName>
    </submittedName>
</protein>
<keyword evidence="1" id="KW-0812">Transmembrane</keyword>
<keyword evidence="1" id="KW-1133">Transmembrane helix</keyword>
<organism evidence="2">
    <name type="scientific">Metacrangonyx sp. 3 ssp. 1 MDMBR-2012</name>
    <dbReference type="NCBI Taxonomy" id="1200666"/>
    <lineage>
        <taxon>Eukaryota</taxon>
        <taxon>Metazoa</taxon>
        <taxon>Ecdysozoa</taxon>
        <taxon>Arthropoda</taxon>
        <taxon>Crustacea</taxon>
        <taxon>Multicrustacea</taxon>
        <taxon>Malacostraca</taxon>
        <taxon>Eumalacostraca</taxon>
        <taxon>Peracarida</taxon>
        <taxon>Amphipoda</taxon>
        <taxon>Senticaudata</taxon>
        <taxon>Hadziida</taxon>
        <taxon>Hadzioidea</taxon>
        <taxon>Metacrangonyctidae</taxon>
        <taxon>Metacrangonyx</taxon>
    </lineage>
</organism>
<keyword evidence="2" id="KW-0496">Mitochondrion</keyword>
<feature type="transmembrane region" description="Helical" evidence="1">
    <location>
        <begin position="48"/>
        <end position="72"/>
    </location>
</feature>
<proteinExistence type="predicted"/>
<dbReference type="AlphaFoldDB" id="K7ZVN3"/>
<feature type="transmembrane region" description="Helical" evidence="1">
    <location>
        <begin position="84"/>
        <end position="103"/>
    </location>
</feature>
<evidence type="ECO:0000313" key="2">
    <source>
        <dbReference type="EMBL" id="CCI69339.1"/>
    </source>
</evidence>
<sequence>MYFFFSLLSYILIIIFFYSWHPLFMSVMITLQSIVISATIFYFTSISWFSYLLFMIFLGAMMVILIYVSSLASNLMMSYYSLKFSNGVLFTGCFMLFFVLAYYSSDYFYDNSMNFSNLSPVVILSGKMYSKDMYLFTILIIYYLLVLLVLTVKVSSFTKGPLRAN</sequence>
<feature type="transmembrane region" description="Helical" evidence="1">
    <location>
        <begin position="133"/>
        <end position="152"/>
    </location>
</feature>
<reference evidence="2" key="2">
    <citation type="submission" date="2012-06" db="EMBL/GenBank/DDBJ databases">
        <authorList>
            <person name="Fan L."/>
        </authorList>
    </citation>
    <scope>NUCLEOTIDE SEQUENCE</scope>
    <source>
        <strain evidence="2">Tamri</strain>
    </source>
</reference>
<reference evidence="2" key="1">
    <citation type="journal article" date="2012" name="Curr. Biol.">
        <title>Mitogenomic phylogenetic analysis supports continental-scale vicariance in subterranean thalassoid crustaceans.</title>
        <authorList>
            <person name="Bauza-Ribot M.M."/>
            <person name="Juan C."/>
            <person name="Nardi F."/>
            <person name="Oromi P."/>
            <person name="Pons J."/>
            <person name="Jaume D."/>
        </authorList>
    </citation>
    <scope>NUCLEOTIDE SEQUENCE</scope>
    <source>
        <strain evidence="2">Tamri</strain>
    </source>
</reference>
<name>K7ZVN3_9CRUS</name>
<dbReference type="EMBL" id="HE860504">
    <property type="protein sequence ID" value="CCI69339.1"/>
    <property type="molecule type" value="Genomic_DNA"/>
</dbReference>
<gene>
    <name evidence="2" type="primary">nad6</name>
</gene>
<geneLocation type="mitochondrion" evidence="2"/>
<feature type="transmembrane region" description="Helical" evidence="1">
    <location>
        <begin position="7"/>
        <end position="36"/>
    </location>
</feature>